<keyword evidence="1" id="KW-0472">Membrane</keyword>
<sequence>MSSLIVALGITYMVLGTIGMTINFSVCLLMGLSKKLKNPTYTYMVNHLVSDMFCLFPISIYTGFCMLIQEKYIERFMSVFVDLGSIARHQPALRGTGGYSVGPCNEMGRRLMSHGRDWDPRIRP</sequence>
<keyword evidence="1" id="KW-1133">Transmembrane helix</keyword>
<keyword evidence="2" id="KW-1185">Reference proteome</keyword>
<dbReference type="WBParaSite" id="nRc.2.0.1.t06670-RA">
    <property type="protein sequence ID" value="nRc.2.0.1.t06670-RA"/>
    <property type="gene ID" value="nRc.2.0.1.g06670"/>
</dbReference>
<keyword evidence="1" id="KW-0812">Transmembrane</keyword>
<feature type="transmembrane region" description="Helical" evidence="1">
    <location>
        <begin position="12"/>
        <end position="32"/>
    </location>
</feature>
<proteinExistence type="predicted"/>
<dbReference type="Proteomes" id="UP000887565">
    <property type="component" value="Unplaced"/>
</dbReference>
<feature type="transmembrane region" description="Helical" evidence="1">
    <location>
        <begin position="44"/>
        <end position="68"/>
    </location>
</feature>
<evidence type="ECO:0000256" key="1">
    <source>
        <dbReference type="SAM" id="Phobius"/>
    </source>
</evidence>
<name>A0A915HXW7_ROMCU</name>
<evidence type="ECO:0000313" key="3">
    <source>
        <dbReference type="WBParaSite" id="nRc.2.0.1.t06670-RA"/>
    </source>
</evidence>
<dbReference type="Gene3D" id="1.20.1070.10">
    <property type="entry name" value="Rhodopsin 7-helix transmembrane proteins"/>
    <property type="match status" value="1"/>
</dbReference>
<organism evidence="2 3">
    <name type="scientific">Romanomermis culicivorax</name>
    <name type="common">Nematode worm</name>
    <dbReference type="NCBI Taxonomy" id="13658"/>
    <lineage>
        <taxon>Eukaryota</taxon>
        <taxon>Metazoa</taxon>
        <taxon>Ecdysozoa</taxon>
        <taxon>Nematoda</taxon>
        <taxon>Enoplea</taxon>
        <taxon>Dorylaimia</taxon>
        <taxon>Mermithida</taxon>
        <taxon>Mermithoidea</taxon>
        <taxon>Mermithidae</taxon>
        <taxon>Romanomermis</taxon>
    </lineage>
</organism>
<evidence type="ECO:0000313" key="2">
    <source>
        <dbReference type="Proteomes" id="UP000887565"/>
    </source>
</evidence>
<accession>A0A915HXW7</accession>
<reference evidence="3" key="1">
    <citation type="submission" date="2022-11" db="UniProtKB">
        <authorList>
            <consortium name="WormBaseParasite"/>
        </authorList>
    </citation>
    <scope>IDENTIFICATION</scope>
</reference>
<dbReference type="SUPFAM" id="SSF81321">
    <property type="entry name" value="Family A G protein-coupled receptor-like"/>
    <property type="match status" value="1"/>
</dbReference>
<dbReference type="AlphaFoldDB" id="A0A915HXW7"/>
<protein>
    <submittedName>
        <fullName evidence="3">G-protein coupled receptors family 1 profile domain-containing protein</fullName>
    </submittedName>
</protein>